<evidence type="ECO:0000313" key="2">
    <source>
        <dbReference type="Proteomes" id="UP000317318"/>
    </source>
</evidence>
<sequence length="223" mass="25983">MNHVFLNSEVVDDYVKAAGIKYKDLAKRLGFEDARHLRYLRSRKNYASWNTVVLLADILNETVPWHGRDRAITPLQLIDGLTDPGGVYKRLIVATRLGGLEPIRDAEHLQCPDAIWECVGEGEFPLFRKFEPVDGRSAPEWFFETFFSLFEYVPSPDEFQLLQREDDFVVVRTCPWLRHRQSGRTRSFACRSSFRLDAAERITEMTITFDESPELIRFYETGR</sequence>
<dbReference type="SUPFAM" id="SSF54427">
    <property type="entry name" value="NTF2-like"/>
    <property type="match status" value="1"/>
</dbReference>
<dbReference type="RefSeq" id="WP_145362799.1">
    <property type="nucleotide sequence ID" value="NZ_CP036268.1"/>
</dbReference>
<gene>
    <name evidence="1" type="ORF">Pan189_09680</name>
</gene>
<dbReference type="EMBL" id="CP036268">
    <property type="protein sequence ID" value="QDT36608.1"/>
    <property type="molecule type" value="Genomic_DNA"/>
</dbReference>
<dbReference type="Proteomes" id="UP000317318">
    <property type="component" value="Chromosome"/>
</dbReference>
<dbReference type="KEGG" id="svp:Pan189_09680"/>
<dbReference type="InterPro" id="IPR032710">
    <property type="entry name" value="NTF2-like_dom_sf"/>
</dbReference>
<dbReference type="AlphaFoldDB" id="A0A517QYD7"/>
<dbReference type="OrthoDB" id="9824762at2"/>
<accession>A0A517QYD7</accession>
<protein>
    <submittedName>
        <fullName evidence="1">Uncharacterized protein</fullName>
    </submittedName>
</protein>
<proteinExistence type="predicted"/>
<reference evidence="1 2" key="1">
    <citation type="submission" date="2019-02" db="EMBL/GenBank/DDBJ databases">
        <title>Deep-cultivation of Planctomycetes and their phenomic and genomic characterization uncovers novel biology.</title>
        <authorList>
            <person name="Wiegand S."/>
            <person name="Jogler M."/>
            <person name="Boedeker C."/>
            <person name="Pinto D."/>
            <person name="Vollmers J."/>
            <person name="Rivas-Marin E."/>
            <person name="Kohn T."/>
            <person name="Peeters S.H."/>
            <person name="Heuer A."/>
            <person name="Rast P."/>
            <person name="Oberbeckmann S."/>
            <person name="Bunk B."/>
            <person name="Jeske O."/>
            <person name="Meyerdierks A."/>
            <person name="Storesund J.E."/>
            <person name="Kallscheuer N."/>
            <person name="Luecker S."/>
            <person name="Lage O.M."/>
            <person name="Pohl T."/>
            <person name="Merkel B.J."/>
            <person name="Hornburger P."/>
            <person name="Mueller R.-W."/>
            <person name="Bruemmer F."/>
            <person name="Labrenz M."/>
            <person name="Spormann A.M."/>
            <person name="Op den Camp H."/>
            <person name="Overmann J."/>
            <person name="Amann R."/>
            <person name="Jetten M.S.M."/>
            <person name="Mascher T."/>
            <person name="Medema M.H."/>
            <person name="Devos D.P."/>
            <person name="Kaster A.-K."/>
            <person name="Ovreas L."/>
            <person name="Rohde M."/>
            <person name="Galperin M.Y."/>
            <person name="Jogler C."/>
        </authorList>
    </citation>
    <scope>NUCLEOTIDE SEQUENCE [LARGE SCALE GENOMIC DNA]</scope>
    <source>
        <strain evidence="1 2">Pan189</strain>
    </source>
</reference>
<name>A0A517QYD7_9PLAN</name>
<keyword evidence="2" id="KW-1185">Reference proteome</keyword>
<evidence type="ECO:0000313" key="1">
    <source>
        <dbReference type="EMBL" id="QDT36608.1"/>
    </source>
</evidence>
<organism evidence="1 2">
    <name type="scientific">Stratiformator vulcanicus</name>
    <dbReference type="NCBI Taxonomy" id="2527980"/>
    <lineage>
        <taxon>Bacteria</taxon>
        <taxon>Pseudomonadati</taxon>
        <taxon>Planctomycetota</taxon>
        <taxon>Planctomycetia</taxon>
        <taxon>Planctomycetales</taxon>
        <taxon>Planctomycetaceae</taxon>
        <taxon>Stratiformator</taxon>
    </lineage>
</organism>